<dbReference type="RefSeq" id="YP_010090922.1">
    <property type="nucleotide sequence ID" value="NC_055721.1"/>
</dbReference>
<evidence type="ECO:0000313" key="2">
    <source>
        <dbReference type="Proteomes" id="UP000250157"/>
    </source>
</evidence>
<dbReference type="EMBL" id="LC371242">
    <property type="protein sequence ID" value="BBC78275.1"/>
    <property type="molecule type" value="Genomic_DNA"/>
</dbReference>
<organism evidence="1 2">
    <name type="scientific">Escherichia phage EcS1</name>
    <dbReference type="NCBI Taxonomy" id="2083276"/>
    <lineage>
        <taxon>Viruses</taxon>
        <taxon>Duplodnaviria</taxon>
        <taxon>Heunggongvirae</taxon>
        <taxon>Uroviricota</taxon>
        <taxon>Caudoviricetes</taxon>
        <taxon>Pantevenvirales</taxon>
        <taxon>Straboviridae</taxon>
        <taxon>Tevenvirinae</taxon>
        <taxon>Kagamiyamavirus</taxon>
        <taxon>Kagamiyamavirus ecs1</taxon>
    </lineage>
</organism>
<dbReference type="GeneID" id="65108414"/>
<dbReference type="KEGG" id="vg:65108414"/>
<accession>A0A2Z5ZCR9</accession>
<sequence>MFKKTLVYKIIEMHPESPLQGTCWLYEHEVCCWPWTDVKKLAFKEEPNLPPFGIWSDVEFSHVK</sequence>
<name>A0A2Z5ZCR9_9CAUD</name>
<keyword evidence="2" id="KW-1185">Reference proteome</keyword>
<reference evidence="1 2" key="1">
    <citation type="submission" date="2018-02" db="EMBL/GenBank/DDBJ databases">
        <title>Full genome sequencing of a novel polyvalent bacteriophage as one of T4-Family member.</title>
        <authorList>
            <person name="Kawasaki T."/>
            <person name="Saad A.M."/>
            <person name="Yamada T."/>
        </authorList>
    </citation>
    <scope>NUCLEOTIDE SEQUENCE [LARGE SCALE GENOMIC DNA]</scope>
    <source>
        <strain evidence="1 2">EcS1</strain>
    </source>
</reference>
<evidence type="ECO:0000313" key="1">
    <source>
        <dbReference type="EMBL" id="BBC78275.1"/>
    </source>
</evidence>
<protein>
    <submittedName>
        <fullName evidence="1">Uncharacterized protein</fullName>
    </submittedName>
</protein>
<dbReference type="Proteomes" id="UP000250157">
    <property type="component" value="Segment"/>
</dbReference>
<proteinExistence type="predicted"/>